<proteinExistence type="predicted"/>
<accession>A0ABQ4UXS8</accession>
<protein>
    <recommendedName>
        <fullName evidence="4">Oligosaccharide biosynthesis protein Alg14 like</fullName>
    </recommendedName>
</protein>
<dbReference type="Pfam" id="PF08660">
    <property type="entry name" value="Alg14"/>
    <property type="match status" value="1"/>
</dbReference>
<gene>
    <name evidence="2" type="ORF">BGCPKDLD_3727</name>
</gene>
<evidence type="ECO:0008006" key="4">
    <source>
        <dbReference type="Google" id="ProtNLM"/>
    </source>
</evidence>
<organism evidence="2 3">
    <name type="scientific">Methylorubrum suomiense</name>
    <dbReference type="NCBI Taxonomy" id="144191"/>
    <lineage>
        <taxon>Bacteria</taxon>
        <taxon>Pseudomonadati</taxon>
        <taxon>Pseudomonadota</taxon>
        <taxon>Alphaproteobacteria</taxon>
        <taxon>Hyphomicrobiales</taxon>
        <taxon>Methylobacteriaceae</taxon>
        <taxon>Methylorubrum</taxon>
    </lineage>
</organism>
<dbReference type="Proteomes" id="UP001055093">
    <property type="component" value="Unassembled WGS sequence"/>
</dbReference>
<sequence>MANRQKRPRLLAVASGGGHWIQLLRIAPAFGDCDCAFVCTLDAGDQVGGHRFYRVPDANRWNKLAVIRMSLTVLGIMVRERPAIVISTGAAPGCIALLFGRLIGAKTIWLDSFANVDTLSMSGRLAGRFADLWLTQWKHLAKPDGPHYEGSVI</sequence>
<keyword evidence="3" id="KW-1185">Reference proteome</keyword>
<keyword evidence="1" id="KW-0812">Transmembrane</keyword>
<evidence type="ECO:0000313" key="3">
    <source>
        <dbReference type="Proteomes" id="UP001055093"/>
    </source>
</evidence>
<name>A0ABQ4UXS8_9HYPH</name>
<feature type="transmembrane region" description="Helical" evidence="1">
    <location>
        <begin position="84"/>
        <end position="103"/>
    </location>
</feature>
<evidence type="ECO:0000256" key="1">
    <source>
        <dbReference type="SAM" id="Phobius"/>
    </source>
</evidence>
<dbReference type="EMBL" id="BPRE01000012">
    <property type="protein sequence ID" value="GJE77126.1"/>
    <property type="molecule type" value="Genomic_DNA"/>
</dbReference>
<evidence type="ECO:0000313" key="2">
    <source>
        <dbReference type="EMBL" id="GJE77126.1"/>
    </source>
</evidence>
<dbReference type="Gene3D" id="3.40.50.2000">
    <property type="entry name" value="Glycogen Phosphorylase B"/>
    <property type="match status" value="1"/>
</dbReference>
<keyword evidence="1" id="KW-0472">Membrane</keyword>
<reference evidence="2" key="1">
    <citation type="journal article" date="2021" name="Front. Microbiol.">
        <title>Comprehensive Comparative Genomics and Phenotyping of Methylobacterium Species.</title>
        <authorList>
            <person name="Alessa O."/>
            <person name="Ogura Y."/>
            <person name="Fujitani Y."/>
            <person name="Takami H."/>
            <person name="Hayashi T."/>
            <person name="Sahin N."/>
            <person name="Tani A."/>
        </authorList>
    </citation>
    <scope>NUCLEOTIDE SEQUENCE</scope>
    <source>
        <strain evidence="2">DSM 14458</strain>
    </source>
</reference>
<keyword evidence="1" id="KW-1133">Transmembrane helix</keyword>
<reference evidence="2" key="2">
    <citation type="submission" date="2021-08" db="EMBL/GenBank/DDBJ databases">
        <authorList>
            <person name="Tani A."/>
            <person name="Ola A."/>
            <person name="Ogura Y."/>
            <person name="Katsura K."/>
            <person name="Hayashi T."/>
        </authorList>
    </citation>
    <scope>NUCLEOTIDE SEQUENCE</scope>
    <source>
        <strain evidence="2">DSM 14458</strain>
    </source>
</reference>
<dbReference type="RefSeq" id="WP_137831695.1">
    <property type="nucleotide sequence ID" value="NZ_BPRE01000012.1"/>
</dbReference>
<comment type="caution">
    <text evidence="2">The sequence shown here is derived from an EMBL/GenBank/DDBJ whole genome shotgun (WGS) entry which is preliminary data.</text>
</comment>
<dbReference type="InterPro" id="IPR013969">
    <property type="entry name" value="Oligosacch_biosynth_Alg14"/>
</dbReference>
<dbReference type="SUPFAM" id="SSF53756">
    <property type="entry name" value="UDP-Glycosyltransferase/glycogen phosphorylase"/>
    <property type="match status" value="1"/>
</dbReference>